<gene>
    <name evidence="1" type="ORF">jhhlp_007554</name>
</gene>
<protein>
    <submittedName>
        <fullName evidence="1">Uncharacterized protein</fullName>
    </submittedName>
</protein>
<evidence type="ECO:0000313" key="1">
    <source>
        <dbReference type="EMBL" id="PKS05725.1"/>
    </source>
</evidence>
<dbReference type="EMBL" id="NLAX01001139">
    <property type="protein sequence ID" value="PKS05725.1"/>
    <property type="molecule type" value="Genomic_DNA"/>
</dbReference>
<evidence type="ECO:0000313" key="2">
    <source>
        <dbReference type="Proteomes" id="UP000233524"/>
    </source>
</evidence>
<dbReference type="VEuPathDB" id="FungiDB:jhhlp_007554"/>
<proteinExistence type="predicted"/>
<dbReference type="InParanoid" id="A0A2N3MZZ1"/>
<comment type="caution">
    <text evidence="1">The sequence shown here is derived from an EMBL/GenBank/DDBJ whole genome shotgun (WGS) entry which is preliminary data.</text>
</comment>
<name>A0A2N3MZZ1_9PEZI</name>
<dbReference type="SUPFAM" id="SSF56801">
    <property type="entry name" value="Acetyl-CoA synthetase-like"/>
    <property type="match status" value="1"/>
</dbReference>
<dbReference type="AlphaFoldDB" id="A0A2N3MZZ1"/>
<keyword evidence="2" id="KW-1185">Reference proteome</keyword>
<accession>A0A2N3MZZ1</accession>
<reference evidence="1 2" key="1">
    <citation type="journal article" date="2017" name="G3 (Bethesda)">
        <title>First Draft Genome Sequence of the Pathogenic Fungus Lomentospora prolificans (Formerly Scedosporium prolificans).</title>
        <authorList>
            <person name="Luo R."/>
            <person name="Zimin A."/>
            <person name="Workman R."/>
            <person name="Fan Y."/>
            <person name="Pertea G."/>
            <person name="Grossman N."/>
            <person name="Wear M.P."/>
            <person name="Jia B."/>
            <person name="Miller H."/>
            <person name="Casadevall A."/>
            <person name="Timp W."/>
            <person name="Zhang S.X."/>
            <person name="Salzberg S.L."/>
        </authorList>
    </citation>
    <scope>NUCLEOTIDE SEQUENCE [LARGE SCALE GENOMIC DNA]</scope>
    <source>
        <strain evidence="1 2">JHH-5317</strain>
    </source>
</reference>
<organism evidence="1 2">
    <name type="scientific">Lomentospora prolificans</name>
    <dbReference type="NCBI Taxonomy" id="41688"/>
    <lineage>
        <taxon>Eukaryota</taxon>
        <taxon>Fungi</taxon>
        <taxon>Dikarya</taxon>
        <taxon>Ascomycota</taxon>
        <taxon>Pezizomycotina</taxon>
        <taxon>Sordariomycetes</taxon>
        <taxon>Hypocreomycetidae</taxon>
        <taxon>Microascales</taxon>
        <taxon>Microascaceae</taxon>
        <taxon>Lomentospora</taxon>
    </lineage>
</organism>
<sequence>MARVLRTFGKIVAELICHDQSRQVSDINSVSQQEFEDICSWNKSIVEPIEDSVQGGLERKFTQGLETIAQSLTYADLSTMIQRLAQHLNDLGIGSRKLRPFAFRKVRMAHCRDAERYPRWRHTQAMSQQQDLNKSFICAELR</sequence>
<dbReference type="Proteomes" id="UP000233524">
    <property type="component" value="Unassembled WGS sequence"/>
</dbReference>